<organism evidence="1 2">
    <name type="scientific">Cyclobacterium marinum (strain ATCC 25205 / DSM 745 / LMG 13164 / NCIMB 1802)</name>
    <name type="common">Flectobacillus marinus</name>
    <dbReference type="NCBI Taxonomy" id="880070"/>
    <lineage>
        <taxon>Bacteria</taxon>
        <taxon>Pseudomonadati</taxon>
        <taxon>Bacteroidota</taxon>
        <taxon>Cytophagia</taxon>
        <taxon>Cytophagales</taxon>
        <taxon>Cyclobacteriaceae</taxon>
        <taxon>Cyclobacterium</taxon>
    </lineage>
</organism>
<dbReference type="HOGENOM" id="CLU_118059_0_0_10"/>
<protein>
    <submittedName>
        <fullName evidence="1">Uncharacterized protein</fullName>
    </submittedName>
</protein>
<dbReference type="AlphaFoldDB" id="G0IZB7"/>
<dbReference type="RefSeq" id="WP_014018688.1">
    <property type="nucleotide sequence ID" value="NC_015914.1"/>
</dbReference>
<proteinExistence type="predicted"/>
<sequence>MSTMNSVSIDIPEEELTEINNAIATLKTKLSPYLIAITPSERQAVPKMSDGTIPFVEKAMDYAREDAQFLPPYTDLDEVHKDWNAVKHLVPMLRDIQQLESNLNDTVMVAGSEAYLGALSYYNSVKYASKLNVADAKIIYEDLKQRFQKSRTSGEAEG</sequence>
<dbReference type="eggNOG" id="ENOG503313V">
    <property type="taxonomic scope" value="Bacteria"/>
</dbReference>
<evidence type="ECO:0000313" key="2">
    <source>
        <dbReference type="Proteomes" id="UP000001635"/>
    </source>
</evidence>
<keyword evidence="2" id="KW-1185">Reference proteome</keyword>
<gene>
    <name evidence="1" type="ordered locus">Cycma_0615</name>
</gene>
<evidence type="ECO:0000313" key="1">
    <source>
        <dbReference type="EMBL" id="AEL24390.1"/>
    </source>
</evidence>
<dbReference type="Proteomes" id="UP000001635">
    <property type="component" value="Chromosome"/>
</dbReference>
<reference evidence="2" key="1">
    <citation type="submission" date="2011-07" db="EMBL/GenBank/DDBJ databases">
        <title>The complete genome of Cyclobacterium marinum DSM 745.</title>
        <authorList>
            <person name="Lucas S."/>
            <person name="Han J."/>
            <person name="Lapidus A."/>
            <person name="Bruce D."/>
            <person name="Goodwin L."/>
            <person name="Pitluck S."/>
            <person name="Peters L."/>
            <person name="Kyrpides N."/>
            <person name="Mavromatis K."/>
            <person name="Ivanova N."/>
            <person name="Ovchinnikova G."/>
            <person name="Chertkov O."/>
            <person name="Detter J.C."/>
            <person name="Tapia R."/>
            <person name="Han C."/>
            <person name="Land M."/>
            <person name="Hauser L."/>
            <person name="Markowitz V."/>
            <person name="Cheng J.-F."/>
            <person name="Hugenholtz P."/>
            <person name="Woyke T."/>
            <person name="Wu D."/>
            <person name="Tindall B."/>
            <person name="Schuetze A."/>
            <person name="Brambilla E."/>
            <person name="Klenk H.-P."/>
            <person name="Eisen J.A."/>
        </authorList>
    </citation>
    <scope>NUCLEOTIDE SEQUENCE [LARGE SCALE GENOMIC DNA]</scope>
    <source>
        <strain evidence="2">ATCC 25205 / DSM 745 / LMG 13164 / NCIMB 1802</strain>
    </source>
</reference>
<dbReference type="KEGG" id="cmr:Cycma_0615"/>
<dbReference type="EMBL" id="CP002955">
    <property type="protein sequence ID" value="AEL24390.1"/>
    <property type="molecule type" value="Genomic_DNA"/>
</dbReference>
<name>G0IZB7_CYCMS</name>
<accession>G0IZB7</accession>